<dbReference type="InterPro" id="IPR029071">
    <property type="entry name" value="Ubiquitin-like_domsf"/>
</dbReference>
<evidence type="ECO:0000256" key="3">
    <source>
        <dbReference type="ARBA" id="ARBA00022753"/>
    </source>
</evidence>
<feature type="domain" description="Ras-associating" evidence="7">
    <location>
        <begin position="159"/>
        <end position="250"/>
    </location>
</feature>
<dbReference type="PhylomeDB" id="A0A0D2UP33"/>
<dbReference type="GO" id="GO:0032456">
    <property type="term" value="P:endocytic recycling"/>
    <property type="evidence" value="ECO:0007669"/>
    <property type="project" value="TreeGrafter"/>
</dbReference>
<evidence type="ECO:0000256" key="4">
    <source>
        <dbReference type="ARBA" id="ARBA00023121"/>
    </source>
</evidence>
<accession>A0A0D2UP33</accession>
<keyword evidence="5" id="KW-0472">Membrane</keyword>
<proteinExistence type="predicted"/>
<dbReference type="EMBL" id="KE346372">
    <property type="protein sequence ID" value="KJE96741.1"/>
    <property type="molecule type" value="Genomic_DNA"/>
</dbReference>
<dbReference type="InterPro" id="IPR036871">
    <property type="entry name" value="PX_dom_sf"/>
</dbReference>
<keyword evidence="4" id="KW-0446">Lipid-binding</keyword>
<dbReference type="GO" id="GO:0006886">
    <property type="term" value="P:intracellular protein transport"/>
    <property type="evidence" value="ECO:0007669"/>
    <property type="project" value="TreeGrafter"/>
</dbReference>
<name>A0A0D2UP33_CAPO3</name>
<dbReference type="Proteomes" id="UP000008743">
    <property type="component" value="Unassembled WGS sequence"/>
</dbReference>
<evidence type="ECO:0000259" key="7">
    <source>
        <dbReference type="PROSITE" id="PS50200"/>
    </source>
</evidence>
<dbReference type="PROSITE" id="PS50195">
    <property type="entry name" value="PX"/>
    <property type="match status" value="1"/>
</dbReference>
<dbReference type="Pfam" id="PF00788">
    <property type="entry name" value="RA"/>
    <property type="match status" value="1"/>
</dbReference>
<gene>
    <name evidence="8" type="ORF">CAOG_007015</name>
</gene>
<dbReference type="SUPFAM" id="SSF54236">
    <property type="entry name" value="Ubiquitin-like"/>
    <property type="match status" value="1"/>
</dbReference>
<reference evidence="9" key="1">
    <citation type="submission" date="2011-02" db="EMBL/GenBank/DDBJ databases">
        <title>The Genome Sequence of Capsaspora owczarzaki ATCC 30864.</title>
        <authorList>
            <person name="Russ C."/>
            <person name="Cuomo C."/>
            <person name="Burger G."/>
            <person name="Gray M.W."/>
            <person name="Holland P.W.H."/>
            <person name="King N."/>
            <person name="Lang F.B.F."/>
            <person name="Roger A.J."/>
            <person name="Ruiz-Trillo I."/>
            <person name="Young S.K."/>
            <person name="Zeng Q."/>
            <person name="Gargeya S."/>
            <person name="Alvarado L."/>
            <person name="Berlin A."/>
            <person name="Chapman S.B."/>
            <person name="Chen Z."/>
            <person name="Freedman E."/>
            <person name="Gellesch M."/>
            <person name="Goldberg J."/>
            <person name="Griggs A."/>
            <person name="Gujja S."/>
            <person name="Heilman E."/>
            <person name="Heiman D."/>
            <person name="Howarth C."/>
            <person name="Mehta T."/>
            <person name="Neiman D."/>
            <person name="Pearson M."/>
            <person name="Roberts A."/>
            <person name="Saif S."/>
            <person name="Shea T."/>
            <person name="Shenoy N."/>
            <person name="Sisk P."/>
            <person name="Stolte C."/>
            <person name="Sykes S."/>
            <person name="White J."/>
            <person name="Yandava C."/>
            <person name="Haas B."/>
            <person name="Nusbaum C."/>
            <person name="Birren B."/>
        </authorList>
    </citation>
    <scope>NUCLEOTIDE SEQUENCE</scope>
    <source>
        <strain evidence="9">ATCC 30864</strain>
    </source>
</reference>
<dbReference type="AlphaFoldDB" id="A0A0D2UP33"/>
<dbReference type="SMART" id="SM00314">
    <property type="entry name" value="RA"/>
    <property type="match status" value="1"/>
</dbReference>
<evidence type="ECO:0000256" key="2">
    <source>
        <dbReference type="ARBA" id="ARBA00004412"/>
    </source>
</evidence>
<dbReference type="Gene3D" id="3.10.20.90">
    <property type="entry name" value="Phosphatidylinositol 3-kinase Catalytic Subunit, Chain A, domain 1"/>
    <property type="match status" value="1"/>
</dbReference>
<dbReference type="GO" id="GO:0035091">
    <property type="term" value="F:phosphatidylinositol binding"/>
    <property type="evidence" value="ECO:0007669"/>
    <property type="project" value="InterPro"/>
</dbReference>
<dbReference type="PROSITE" id="PS50200">
    <property type="entry name" value="RA"/>
    <property type="match status" value="1"/>
</dbReference>
<keyword evidence="3" id="KW-0967">Endosome</keyword>
<evidence type="ECO:0000313" key="9">
    <source>
        <dbReference type="Proteomes" id="UP000008743"/>
    </source>
</evidence>
<dbReference type="PANTHER" id="PTHR12431">
    <property type="entry name" value="SORTING NEXIN 17 AND 27"/>
    <property type="match status" value="1"/>
</dbReference>
<evidence type="ECO:0000256" key="5">
    <source>
        <dbReference type="ARBA" id="ARBA00023136"/>
    </source>
</evidence>
<evidence type="ECO:0000313" key="8">
    <source>
        <dbReference type="EMBL" id="KJE96741.1"/>
    </source>
</evidence>
<dbReference type="eggNOG" id="KOG3784">
    <property type="taxonomic scope" value="Eukaryota"/>
</dbReference>
<organism evidence="8 9">
    <name type="scientific">Capsaspora owczarzaki (strain ATCC 30864)</name>
    <dbReference type="NCBI Taxonomy" id="595528"/>
    <lineage>
        <taxon>Eukaryota</taxon>
        <taxon>Filasterea</taxon>
        <taxon>Capsaspora</taxon>
    </lineage>
</organism>
<dbReference type="InterPro" id="IPR000159">
    <property type="entry name" value="RA_dom"/>
</dbReference>
<dbReference type="InterPro" id="IPR001683">
    <property type="entry name" value="PX_dom"/>
</dbReference>
<dbReference type="InParanoid" id="A0A0D2UP33"/>
<feature type="domain" description="PX" evidence="6">
    <location>
        <begin position="28"/>
        <end position="154"/>
    </location>
</feature>
<evidence type="ECO:0008006" key="10">
    <source>
        <dbReference type="Google" id="ProtNLM"/>
    </source>
</evidence>
<dbReference type="STRING" id="595528.A0A0D2UP33"/>
<dbReference type="Gene3D" id="3.30.1520.10">
    <property type="entry name" value="Phox-like domain"/>
    <property type="match status" value="1"/>
</dbReference>
<dbReference type="RefSeq" id="XP_004343739.1">
    <property type="nucleotide sequence ID" value="XM_004343689.2"/>
</dbReference>
<evidence type="ECO:0000259" key="6">
    <source>
        <dbReference type="PROSITE" id="PS50195"/>
    </source>
</evidence>
<dbReference type="GO" id="GO:0005769">
    <property type="term" value="C:early endosome"/>
    <property type="evidence" value="ECO:0007669"/>
    <property type="project" value="UniProtKB-SubCell"/>
</dbReference>
<dbReference type="PANTHER" id="PTHR12431:SF19">
    <property type="entry name" value="SORTING NEXIN-27"/>
    <property type="match status" value="1"/>
</dbReference>
<dbReference type="GO" id="GO:0007165">
    <property type="term" value="P:signal transduction"/>
    <property type="evidence" value="ECO:0007669"/>
    <property type="project" value="InterPro"/>
</dbReference>
<dbReference type="OrthoDB" id="10036828at2759"/>
<dbReference type="Gene3D" id="1.20.80.60">
    <property type="match status" value="1"/>
</dbReference>
<comment type="subcellular location">
    <subcellularLocation>
        <location evidence="2">Early endosome</location>
    </subcellularLocation>
    <subcellularLocation>
        <location evidence="1">Endomembrane system</location>
        <topology evidence="1">Peripheral membrane protein</topology>
    </subcellularLocation>
</comment>
<protein>
    <recommendedName>
        <fullName evidence="10">PX domain-containing protein</fullName>
    </recommendedName>
</protein>
<dbReference type="Pfam" id="PF00787">
    <property type="entry name" value="PX"/>
    <property type="match status" value="1"/>
</dbReference>
<dbReference type="SUPFAM" id="SSF64268">
    <property type="entry name" value="PX domain"/>
    <property type="match status" value="1"/>
</dbReference>
<sequence length="491" mass="54255">MSLLHPSASASLASSSSSSSTASLSHSASTSSSASASASASAAAASRRVISVPSIRSAAVDGEDVTFYEIFLNGIYCCGRRFSEFSALAGALKVAFPSYNFSRFPMKWPFALTAPQIEDRRKQLDEFLKIAMADNGVADSQIMQDFLTPDHEAHVGQGGAFEILVRLPDRTTVSVPAKPTTTAAEVFEMVVKRIGLRDSSAHFFSLFENENGFERKLQPTEYPLQIIRKHSGQDSRTLLPDILVLKKWIFTKLQEVFVSDDEAAVGLLFAQAKEDVTRGALKPTLELSKELQEHRISGAKIAYLDVVRRVTNYSTLFFPPCIVEIAGKQTTATVGFAVDGVTLRFAETPLESKADHVFKLPLIKKWRLDETTKQFRIEVATDALQGWVVFNSDYAAFMNETLLRVILEVKWTREANARRKTEDNVESVTVSLSTASLVEYATWGAKKASEIVYGTINMFMATDHMQQRGGRDEVDEHAIDMNSLRPHSDEP</sequence>
<keyword evidence="9" id="KW-1185">Reference proteome</keyword>
<evidence type="ECO:0000256" key="1">
    <source>
        <dbReference type="ARBA" id="ARBA00004184"/>
    </source>
</evidence>